<dbReference type="GO" id="GO:0000160">
    <property type="term" value="P:phosphorelay signal transduction system"/>
    <property type="evidence" value="ECO:0007669"/>
    <property type="project" value="InterPro"/>
</dbReference>
<feature type="modified residue" description="4-aspartylphosphate" evidence="1">
    <location>
        <position position="64"/>
    </location>
</feature>
<dbReference type="Proteomes" id="UP000199239">
    <property type="component" value="Unassembled WGS sequence"/>
</dbReference>
<dbReference type="Gene3D" id="3.40.50.2300">
    <property type="match status" value="1"/>
</dbReference>
<keyword evidence="4" id="KW-1185">Reference proteome</keyword>
<dbReference type="InterPro" id="IPR011006">
    <property type="entry name" value="CheY-like_superfamily"/>
</dbReference>
<keyword evidence="1" id="KW-0597">Phosphoprotein</keyword>
<dbReference type="InterPro" id="IPR052893">
    <property type="entry name" value="TCS_response_regulator"/>
</dbReference>
<dbReference type="PANTHER" id="PTHR44520:SF2">
    <property type="entry name" value="RESPONSE REGULATOR RCP1"/>
    <property type="match status" value="1"/>
</dbReference>
<dbReference type="InterPro" id="IPR001789">
    <property type="entry name" value="Sig_transdc_resp-reg_receiver"/>
</dbReference>
<sequence>MTDIPVVIVDDNVTDRYIVRRRLAKAGGFGQIFEADNGDDFLNRLKNGDFHNEPPDAPLLILMDVNMPRKTGFETIAELEELIDKGAQQPSMVVMMLTSSSNPRDMEQAEQLETINGYVFKPLDDEGVRKIHTLYR</sequence>
<evidence type="ECO:0000313" key="4">
    <source>
        <dbReference type="Proteomes" id="UP000199239"/>
    </source>
</evidence>
<dbReference type="AlphaFoldDB" id="A0A1I6RYF5"/>
<organism evidence="3 4">
    <name type="scientific">Sulfitobacter marinus</name>
    <dbReference type="NCBI Taxonomy" id="394264"/>
    <lineage>
        <taxon>Bacteria</taxon>
        <taxon>Pseudomonadati</taxon>
        <taxon>Pseudomonadota</taxon>
        <taxon>Alphaproteobacteria</taxon>
        <taxon>Rhodobacterales</taxon>
        <taxon>Roseobacteraceae</taxon>
        <taxon>Sulfitobacter</taxon>
    </lineage>
</organism>
<dbReference type="Pfam" id="PF00072">
    <property type="entry name" value="Response_reg"/>
    <property type="match status" value="1"/>
</dbReference>
<dbReference type="PANTHER" id="PTHR44520">
    <property type="entry name" value="RESPONSE REGULATOR RCP1-RELATED"/>
    <property type="match status" value="1"/>
</dbReference>
<evidence type="ECO:0000313" key="3">
    <source>
        <dbReference type="EMBL" id="SFS69717.1"/>
    </source>
</evidence>
<dbReference type="EMBL" id="FPAJ01000002">
    <property type="protein sequence ID" value="SFS69717.1"/>
    <property type="molecule type" value="Genomic_DNA"/>
</dbReference>
<dbReference type="STRING" id="394264.SAMN04488040_1652"/>
<feature type="domain" description="Response regulatory" evidence="2">
    <location>
        <begin position="5"/>
        <end position="136"/>
    </location>
</feature>
<evidence type="ECO:0000259" key="2">
    <source>
        <dbReference type="PROSITE" id="PS50110"/>
    </source>
</evidence>
<dbReference type="SUPFAM" id="SSF52172">
    <property type="entry name" value="CheY-like"/>
    <property type="match status" value="1"/>
</dbReference>
<reference evidence="4" key="1">
    <citation type="submission" date="2016-10" db="EMBL/GenBank/DDBJ databases">
        <authorList>
            <person name="Varghese N."/>
            <person name="Submissions S."/>
        </authorList>
    </citation>
    <scope>NUCLEOTIDE SEQUENCE [LARGE SCALE GENOMIC DNA]</scope>
    <source>
        <strain evidence="4">DSM 23422</strain>
    </source>
</reference>
<dbReference type="PROSITE" id="PS50110">
    <property type="entry name" value="RESPONSE_REGULATORY"/>
    <property type="match status" value="1"/>
</dbReference>
<protein>
    <submittedName>
        <fullName evidence="3">Response regulator receiver domain-containing protein</fullName>
    </submittedName>
</protein>
<dbReference type="SMART" id="SM00448">
    <property type="entry name" value="REC"/>
    <property type="match status" value="1"/>
</dbReference>
<dbReference type="RefSeq" id="WP_175498530.1">
    <property type="nucleotide sequence ID" value="NZ_FPAJ01000002.1"/>
</dbReference>
<evidence type="ECO:0000256" key="1">
    <source>
        <dbReference type="PROSITE-ProRule" id="PRU00169"/>
    </source>
</evidence>
<accession>A0A1I6RYF5</accession>
<gene>
    <name evidence="3" type="ORF">SAMN04488040_1652</name>
</gene>
<name>A0A1I6RYF5_9RHOB</name>
<proteinExistence type="predicted"/>